<gene>
    <name evidence="2" type="ORF">MRATA1EN1_LOCUS4409</name>
</gene>
<accession>A0ABN8Y1F9</accession>
<evidence type="ECO:0000313" key="3">
    <source>
        <dbReference type="Proteomes" id="UP001176941"/>
    </source>
</evidence>
<feature type="compositionally biased region" description="Low complexity" evidence="1">
    <location>
        <begin position="163"/>
        <end position="174"/>
    </location>
</feature>
<evidence type="ECO:0000256" key="1">
    <source>
        <dbReference type="SAM" id="MobiDB-lite"/>
    </source>
</evidence>
<evidence type="ECO:0000313" key="2">
    <source>
        <dbReference type="EMBL" id="CAI9155447.1"/>
    </source>
</evidence>
<feature type="region of interest" description="Disordered" evidence="1">
    <location>
        <begin position="120"/>
        <end position="184"/>
    </location>
</feature>
<reference evidence="2" key="1">
    <citation type="submission" date="2023-04" db="EMBL/GenBank/DDBJ databases">
        <authorList>
            <consortium name="ELIXIR-Norway"/>
        </authorList>
    </citation>
    <scope>NUCLEOTIDE SEQUENCE [LARGE SCALE GENOMIC DNA]</scope>
</reference>
<keyword evidence="3" id="KW-1185">Reference proteome</keyword>
<feature type="region of interest" description="Disordered" evidence="1">
    <location>
        <begin position="51"/>
        <end position="97"/>
    </location>
</feature>
<sequence length="225" mass="24438">MCTVLGSNCALMIKTLPCQLGRQRSPELTAAGKKARLARPPQLPTLSLKAGGLPELSGRGRGERGPLASCRGHLRRGPAAGDRREEQGPHRRHWAGRLRDPLPFRDLALQRGTPGRVGCRSWRFHGTSAGPRRPPEVAGFHPPTLFKTSWREGGGSVGRDRTSTQASTPSSPAQLSRPAPPPRKRLRCRGHHVLGQDLASALSCRCRLTTRPPWHSGNRAAGPRN</sequence>
<protein>
    <submittedName>
        <fullName evidence="2">Uncharacterized protein</fullName>
    </submittedName>
</protein>
<dbReference type="Proteomes" id="UP001176941">
    <property type="component" value="Chromosome 12"/>
</dbReference>
<name>A0ABN8Y1F9_RANTA</name>
<proteinExistence type="predicted"/>
<dbReference type="EMBL" id="OX459948">
    <property type="protein sequence ID" value="CAI9155447.1"/>
    <property type="molecule type" value="Genomic_DNA"/>
</dbReference>
<organism evidence="2 3">
    <name type="scientific">Rangifer tarandus platyrhynchus</name>
    <name type="common">Svalbard reindeer</name>
    <dbReference type="NCBI Taxonomy" id="3082113"/>
    <lineage>
        <taxon>Eukaryota</taxon>
        <taxon>Metazoa</taxon>
        <taxon>Chordata</taxon>
        <taxon>Craniata</taxon>
        <taxon>Vertebrata</taxon>
        <taxon>Euteleostomi</taxon>
        <taxon>Mammalia</taxon>
        <taxon>Eutheria</taxon>
        <taxon>Laurasiatheria</taxon>
        <taxon>Artiodactyla</taxon>
        <taxon>Ruminantia</taxon>
        <taxon>Pecora</taxon>
        <taxon>Cervidae</taxon>
        <taxon>Odocoileinae</taxon>
        <taxon>Rangifer</taxon>
    </lineage>
</organism>